<dbReference type="InterPro" id="IPR038109">
    <property type="entry name" value="DNA_bind_recomb_sf"/>
</dbReference>
<dbReference type="AlphaFoldDB" id="A0A7H8MHK5"/>
<dbReference type="Proteomes" id="UP000509345">
    <property type="component" value="Chromosome"/>
</dbReference>
<evidence type="ECO:0000313" key="3">
    <source>
        <dbReference type="EMBL" id="QKW41726.1"/>
    </source>
</evidence>
<accession>A0A7H8MHK5</accession>
<dbReference type="SUPFAM" id="SSF53041">
    <property type="entry name" value="Resolvase-like"/>
    <property type="match status" value="1"/>
</dbReference>
<proteinExistence type="predicted"/>
<dbReference type="EMBL" id="CP054926">
    <property type="protein sequence ID" value="QKW41726.1"/>
    <property type="molecule type" value="Genomic_DNA"/>
</dbReference>
<name>A0A7H8MHK5_STRMI</name>
<dbReference type="Pfam" id="PF00239">
    <property type="entry name" value="Resolvase"/>
    <property type="match status" value="1"/>
</dbReference>
<dbReference type="InterPro" id="IPR050639">
    <property type="entry name" value="SSR_resolvase"/>
</dbReference>
<evidence type="ECO:0000259" key="2">
    <source>
        <dbReference type="PROSITE" id="PS51736"/>
    </source>
</evidence>
<dbReference type="CDD" id="cd00338">
    <property type="entry name" value="Ser_Recombinase"/>
    <property type="match status" value="1"/>
</dbReference>
<dbReference type="InterPro" id="IPR006119">
    <property type="entry name" value="Resolv_N"/>
</dbReference>
<dbReference type="Gene3D" id="3.40.50.1390">
    <property type="entry name" value="Resolvase, N-terminal catalytic domain"/>
    <property type="match status" value="1"/>
</dbReference>
<dbReference type="SMART" id="SM00857">
    <property type="entry name" value="Resolvase"/>
    <property type="match status" value="1"/>
</dbReference>
<protein>
    <submittedName>
        <fullName evidence="3">Recombinase family protein</fullName>
    </submittedName>
</protein>
<sequence length="284" mass="31449">MDVYSRSVTTPRSTALRLVLVRRVSTAKQAVDGYGLPAQKADGQQWAKRQTEPRVRIVHMVSDGDEKGGKSGTSLLDERPGLMEAVEWVADGRADGILAPNLDRLARELTVQEAVLSYVWALGGRVFTADHGEHLEDDASDPMRTAMRQMRGVFHQLDRGLIVKRLTEGRTAKAAKGGYAYGAPRFGQVVVDGELTDEDKESAIVRKMEKWRDEEGLGIRAICARANARDDMPAKRGGKWHPTTVARLLSPEARENARQQSAAARAARKEAQRRERGARLLSQR</sequence>
<dbReference type="GO" id="GO:0000150">
    <property type="term" value="F:DNA strand exchange activity"/>
    <property type="evidence" value="ECO:0007669"/>
    <property type="project" value="InterPro"/>
</dbReference>
<feature type="region of interest" description="Disordered" evidence="1">
    <location>
        <begin position="249"/>
        <end position="284"/>
    </location>
</feature>
<reference evidence="3 4" key="1">
    <citation type="submission" date="2020-06" db="EMBL/GenBank/DDBJ databases">
        <title>Genome mining for natural products.</title>
        <authorList>
            <person name="Zhang B."/>
            <person name="Shi J."/>
            <person name="Ge H."/>
        </authorList>
    </citation>
    <scope>NUCLEOTIDE SEQUENCE [LARGE SCALE GENOMIC DNA]</scope>
    <source>
        <strain evidence="3 4">NA06532</strain>
    </source>
</reference>
<dbReference type="GO" id="GO:0003677">
    <property type="term" value="F:DNA binding"/>
    <property type="evidence" value="ECO:0007669"/>
    <property type="project" value="InterPro"/>
</dbReference>
<dbReference type="InterPro" id="IPR036162">
    <property type="entry name" value="Resolvase-like_N_sf"/>
</dbReference>
<organism evidence="3 4">
    <name type="scientific">Streptomyces microflavus</name>
    <name type="common">Streptomyces lipmanii</name>
    <dbReference type="NCBI Taxonomy" id="1919"/>
    <lineage>
        <taxon>Bacteria</taxon>
        <taxon>Bacillati</taxon>
        <taxon>Actinomycetota</taxon>
        <taxon>Actinomycetes</taxon>
        <taxon>Kitasatosporales</taxon>
        <taxon>Streptomycetaceae</taxon>
        <taxon>Streptomyces</taxon>
    </lineage>
</organism>
<dbReference type="PANTHER" id="PTHR30461:SF23">
    <property type="entry name" value="DNA RECOMBINASE-RELATED"/>
    <property type="match status" value="1"/>
</dbReference>
<feature type="domain" description="Resolvase/invertase-type recombinase catalytic" evidence="2">
    <location>
        <begin position="17"/>
        <end position="177"/>
    </location>
</feature>
<dbReference type="PANTHER" id="PTHR30461">
    <property type="entry name" value="DNA-INVERTASE FROM LAMBDOID PROPHAGE"/>
    <property type="match status" value="1"/>
</dbReference>
<dbReference type="Gene3D" id="3.90.1750.20">
    <property type="entry name" value="Putative Large Serine Recombinase, Chain B, Domain 2"/>
    <property type="match status" value="1"/>
</dbReference>
<feature type="compositionally biased region" description="Basic and acidic residues" evidence="1">
    <location>
        <begin position="267"/>
        <end position="278"/>
    </location>
</feature>
<evidence type="ECO:0000313" key="4">
    <source>
        <dbReference type="Proteomes" id="UP000509345"/>
    </source>
</evidence>
<evidence type="ECO:0000256" key="1">
    <source>
        <dbReference type="SAM" id="MobiDB-lite"/>
    </source>
</evidence>
<dbReference type="PROSITE" id="PS51736">
    <property type="entry name" value="RECOMBINASES_3"/>
    <property type="match status" value="1"/>
</dbReference>
<gene>
    <name evidence="3" type="ORF">HUT09_03680</name>
</gene>